<dbReference type="Gene3D" id="3.40.50.150">
    <property type="entry name" value="Vaccinia Virus protein VP39"/>
    <property type="match status" value="1"/>
</dbReference>
<gene>
    <name evidence="11" type="primary">rlmE</name>
    <name evidence="11" type="synonym">ftsJ</name>
    <name evidence="11" type="synonym">rrmJ</name>
    <name evidence="14" type="ORF">SP90_16065</name>
</gene>
<dbReference type="PATRIC" id="fig|1560234.3.peg.2688"/>
<dbReference type="OrthoDB" id="9790080at2"/>
<keyword evidence="11" id="KW-0963">Cytoplasm</keyword>
<evidence type="ECO:0000256" key="1">
    <source>
        <dbReference type="ARBA" id="ARBA00022552"/>
    </source>
</evidence>
<dbReference type="InterPro" id="IPR050082">
    <property type="entry name" value="RNA_methyltr_RlmE"/>
</dbReference>
<name>A0A1B7X8V6_9BACT</name>
<dbReference type="PANTHER" id="PTHR10920">
    <property type="entry name" value="RIBOSOMAL RNA METHYLTRANSFERASE"/>
    <property type="match status" value="1"/>
</dbReference>
<dbReference type="HAMAP" id="MF_01547">
    <property type="entry name" value="RNA_methyltr_E"/>
    <property type="match status" value="1"/>
</dbReference>
<accession>A0A1B7X8V6</accession>
<evidence type="ECO:0000256" key="3">
    <source>
        <dbReference type="ARBA" id="ARBA00022679"/>
    </source>
</evidence>
<feature type="binding site" evidence="11">
    <location>
        <position position="51"/>
    </location>
    <ligand>
        <name>S-adenosyl-L-methionine</name>
        <dbReference type="ChEBI" id="CHEBI:59789"/>
    </ligand>
</feature>
<dbReference type="PIRSF" id="PIRSF005461">
    <property type="entry name" value="23S_rRNA_mtase"/>
    <property type="match status" value="1"/>
</dbReference>
<keyword evidence="1 11" id="KW-0698">rRNA processing</keyword>
<dbReference type="Pfam" id="PF01728">
    <property type="entry name" value="FtsJ"/>
    <property type="match status" value="1"/>
</dbReference>
<feature type="active site" description="Proton acceptor" evidence="11 12">
    <location>
        <position position="151"/>
    </location>
</feature>
<feature type="domain" description="Ribosomal RNA methyltransferase FtsJ" evidence="13">
    <location>
        <begin position="17"/>
        <end position="194"/>
    </location>
</feature>
<keyword evidence="2 11" id="KW-0489">Methyltransferase</keyword>
<feature type="binding site" evidence="11">
    <location>
        <position position="49"/>
    </location>
    <ligand>
        <name>S-adenosyl-L-methionine</name>
        <dbReference type="ChEBI" id="CHEBI:59789"/>
    </ligand>
</feature>
<organism evidence="14 15">
    <name type="scientific">Halodesulfovibrio spirochaetisodalis</name>
    <dbReference type="NCBI Taxonomy" id="1560234"/>
    <lineage>
        <taxon>Bacteria</taxon>
        <taxon>Pseudomonadati</taxon>
        <taxon>Thermodesulfobacteriota</taxon>
        <taxon>Desulfovibrionia</taxon>
        <taxon>Desulfovibrionales</taxon>
        <taxon>Desulfovibrionaceae</taxon>
        <taxon>Halodesulfovibrio</taxon>
    </lineage>
</organism>
<comment type="catalytic activity">
    <reaction evidence="10 11">
        <text>uridine(2552) in 23S rRNA + S-adenosyl-L-methionine = 2'-O-methyluridine(2552) in 23S rRNA + S-adenosyl-L-homocysteine + H(+)</text>
        <dbReference type="Rhea" id="RHEA:42720"/>
        <dbReference type="Rhea" id="RHEA-COMP:10202"/>
        <dbReference type="Rhea" id="RHEA-COMP:10203"/>
        <dbReference type="ChEBI" id="CHEBI:15378"/>
        <dbReference type="ChEBI" id="CHEBI:57856"/>
        <dbReference type="ChEBI" id="CHEBI:59789"/>
        <dbReference type="ChEBI" id="CHEBI:65315"/>
        <dbReference type="ChEBI" id="CHEBI:74478"/>
        <dbReference type="EC" id="2.1.1.166"/>
    </reaction>
</comment>
<comment type="caution">
    <text evidence="14">The sequence shown here is derived from an EMBL/GenBank/DDBJ whole genome shotgun (WGS) entry which is preliminary data.</text>
</comment>
<dbReference type="InterPro" id="IPR029063">
    <property type="entry name" value="SAM-dependent_MTases_sf"/>
</dbReference>
<keyword evidence="3 11" id="KW-0808">Transferase</keyword>
<proteinExistence type="inferred from homology"/>
<dbReference type="EMBL" id="JXMS01000040">
    <property type="protein sequence ID" value="OBQ45819.1"/>
    <property type="molecule type" value="Genomic_DNA"/>
</dbReference>
<dbReference type="RefSeq" id="WP_066858742.1">
    <property type="nucleotide sequence ID" value="NZ_JXMS01000040.1"/>
</dbReference>
<sequence>MKKYRDHYFLRAKQDNYPARSVYKLKEIDKRFAIFSKGMKVLDLGAAPGSWSLGAAEKVGENGLVIGADIQTTETVFPPNVRFMQEDVFERSQEFEDVLAEIMPFDVVISDMAPKTTGHKFTDQARSAELCYEALNVACYCLKPGGSFIVKIFMGPDVQAYATSMRKYFKTVKSFKPKSSRDESKEIFYVGLGFNGKKFEYEY</sequence>
<protein>
    <recommendedName>
        <fullName evidence="7 11">Ribosomal RNA large subunit methyltransferase E</fullName>
        <ecNumber evidence="6 11">2.1.1.166</ecNumber>
    </recommendedName>
    <alternativeName>
        <fullName evidence="9 11">23S rRNA Um2552 methyltransferase</fullName>
    </alternativeName>
    <alternativeName>
        <fullName evidence="8 11">rRNA (uridine-2'-O-)-methyltransferase</fullName>
    </alternativeName>
</protein>
<evidence type="ECO:0000256" key="6">
    <source>
        <dbReference type="ARBA" id="ARBA00038861"/>
    </source>
</evidence>
<feature type="binding site" evidence="11">
    <location>
        <position position="69"/>
    </location>
    <ligand>
        <name>S-adenosyl-L-methionine</name>
        <dbReference type="ChEBI" id="CHEBI:59789"/>
    </ligand>
</feature>
<reference evidence="14 15" key="1">
    <citation type="submission" date="2015-01" db="EMBL/GenBank/DDBJ databases">
        <title>Desulfovibrio sp. JC271 draft genome sequence.</title>
        <authorList>
            <person name="Shivani Y."/>
            <person name="Subhash Y."/>
            <person name="Sasikala C."/>
            <person name="Ramana C.V."/>
        </authorList>
    </citation>
    <scope>NUCLEOTIDE SEQUENCE [LARGE SCALE GENOMIC DNA]</scope>
    <source>
        <strain evidence="14 15">JC271</strain>
    </source>
</reference>
<evidence type="ECO:0000259" key="13">
    <source>
        <dbReference type="Pfam" id="PF01728"/>
    </source>
</evidence>
<evidence type="ECO:0000256" key="2">
    <source>
        <dbReference type="ARBA" id="ARBA00022603"/>
    </source>
</evidence>
<evidence type="ECO:0000313" key="15">
    <source>
        <dbReference type="Proteomes" id="UP000091979"/>
    </source>
</evidence>
<evidence type="ECO:0000313" key="14">
    <source>
        <dbReference type="EMBL" id="OBQ45819.1"/>
    </source>
</evidence>
<feature type="binding site" evidence="11">
    <location>
        <position position="111"/>
    </location>
    <ligand>
        <name>S-adenosyl-L-methionine</name>
        <dbReference type="ChEBI" id="CHEBI:59789"/>
    </ligand>
</feature>
<dbReference type="GO" id="GO:0008650">
    <property type="term" value="F:rRNA (uridine-2'-O-)-methyltransferase activity"/>
    <property type="evidence" value="ECO:0007669"/>
    <property type="project" value="UniProtKB-UniRule"/>
</dbReference>
<dbReference type="SUPFAM" id="SSF53335">
    <property type="entry name" value="S-adenosyl-L-methionine-dependent methyltransferases"/>
    <property type="match status" value="1"/>
</dbReference>
<dbReference type="Proteomes" id="UP000091979">
    <property type="component" value="Unassembled WGS sequence"/>
</dbReference>
<dbReference type="GO" id="GO:0005737">
    <property type="term" value="C:cytoplasm"/>
    <property type="evidence" value="ECO:0007669"/>
    <property type="project" value="UniProtKB-SubCell"/>
</dbReference>
<dbReference type="AlphaFoldDB" id="A0A1B7X8V6"/>
<comment type="subcellular location">
    <subcellularLocation>
        <location evidence="11">Cytoplasm</location>
    </subcellularLocation>
</comment>
<evidence type="ECO:0000256" key="7">
    <source>
        <dbReference type="ARBA" id="ARBA00041129"/>
    </source>
</evidence>
<comment type="function">
    <text evidence="5 11">Specifically methylates the uridine in position 2552 of 23S rRNA at the 2'-O position of the ribose in the fully assembled 50S ribosomal subunit.</text>
</comment>
<keyword evidence="4 11" id="KW-0949">S-adenosyl-L-methionine</keyword>
<evidence type="ECO:0000256" key="5">
    <source>
        <dbReference type="ARBA" id="ARBA00037569"/>
    </source>
</evidence>
<evidence type="ECO:0000256" key="9">
    <source>
        <dbReference type="ARBA" id="ARBA00042745"/>
    </source>
</evidence>
<evidence type="ECO:0000256" key="4">
    <source>
        <dbReference type="ARBA" id="ARBA00022691"/>
    </source>
</evidence>
<dbReference type="InterPro" id="IPR015507">
    <property type="entry name" value="rRNA-MeTfrase_E"/>
</dbReference>
<comment type="similarity">
    <text evidence="11">Belongs to the class I-like SAM-binding methyltransferase superfamily. RNA methyltransferase RlmE family.</text>
</comment>
<evidence type="ECO:0000256" key="8">
    <source>
        <dbReference type="ARBA" id="ARBA00041995"/>
    </source>
</evidence>
<dbReference type="EC" id="2.1.1.166" evidence="6 11"/>
<dbReference type="InterPro" id="IPR002877">
    <property type="entry name" value="RNA_MeTrfase_FtsJ_dom"/>
</dbReference>
<dbReference type="PANTHER" id="PTHR10920:SF18">
    <property type="entry name" value="RRNA METHYLTRANSFERASE 2, MITOCHONDRIAL"/>
    <property type="match status" value="1"/>
</dbReference>
<evidence type="ECO:0000256" key="10">
    <source>
        <dbReference type="ARBA" id="ARBA00048970"/>
    </source>
</evidence>
<evidence type="ECO:0000256" key="12">
    <source>
        <dbReference type="PIRSR" id="PIRSR005461-1"/>
    </source>
</evidence>
<dbReference type="STRING" id="1560234.SP90_16065"/>
<feature type="binding site" evidence="11">
    <location>
        <position position="87"/>
    </location>
    <ligand>
        <name>S-adenosyl-L-methionine</name>
        <dbReference type="ChEBI" id="CHEBI:59789"/>
    </ligand>
</feature>
<keyword evidence="15" id="KW-1185">Reference proteome</keyword>
<evidence type="ECO:0000256" key="11">
    <source>
        <dbReference type="HAMAP-Rule" id="MF_01547"/>
    </source>
</evidence>